<accession>A0ABU0LIK3</accession>
<dbReference type="PANTHER" id="PTHR32089">
    <property type="entry name" value="METHYL-ACCEPTING CHEMOTAXIS PROTEIN MCPB"/>
    <property type="match status" value="1"/>
</dbReference>
<dbReference type="SMART" id="SM00283">
    <property type="entry name" value="MA"/>
    <property type="match status" value="1"/>
</dbReference>
<dbReference type="EMBL" id="JAUSVY010000011">
    <property type="protein sequence ID" value="MDQ0506959.1"/>
    <property type="molecule type" value="Genomic_DNA"/>
</dbReference>
<evidence type="ECO:0000313" key="5">
    <source>
        <dbReference type="Proteomes" id="UP001241747"/>
    </source>
</evidence>
<evidence type="ECO:0000259" key="3">
    <source>
        <dbReference type="PROSITE" id="PS50111"/>
    </source>
</evidence>
<dbReference type="InterPro" id="IPR004089">
    <property type="entry name" value="MCPsignal_dom"/>
</dbReference>
<dbReference type="Pfam" id="PF00015">
    <property type="entry name" value="MCPsignal"/>
    <property type="match status" value="1"/>
</dbReference>
<dbReference type="PROSITE" id="PS50111">
    <property type="entry name" value="CHEMOTAXIS_TRANSDUC_2"/>
    <property type="match status" value="1"/>
</dbReference>
<keyword evidence="1 2" id="KW-0807">Transducer</keyword>
<evidence type="ECO:0000256" key="2">
    <source>
        <dbReference type="PROSITE-ProRule" id="PRU00284"/>
    </source>
</evidence>
<name>A0ABU0LIK3_XANAG</name>
<proteinExistence type="predicted"/>
<gene>
    <name evidence="4" type="ORF">QOZ94_003774</name>
</gene>
<protein>
    <submittedName>
        <fullName evidence="4">Methyl-accepting chemotaxis protein</fullName>
    </submittedName>
</protein>
<reference evidence="4 5" key="1">
    <citation type="submission" date="2023-07" db="EMBL/GenBank/DDBJ databases">
        <title>Genomic Encyclopedia of Type Strains, Phase IV (KMG-IV): sequencing the most valuable type-strain genomes for metagenomic binning, comparative biology and taxonomic classification.</title>
        <authorList>
            <person name="Goeker M."/>
        </authorList>
    </citation>
    <scope>NUCLEOTIDE SEQUENCE [LARGE SCALE GENOMIC DNA]</scope>
    <source>
        <strain evidence="4 5">DSM 3770</strain>
    </source>
</reference>
<evidence type="ECO:0000313" key="4">
    <source>
        <dbReference type="EMBL" id="MDQ0506959.1"/>
    </source>
</evidence>
<dbReference type="Proteomes" id="UP001241747">
    <property type="component" value="Unassembled WGS sequence"/>
</dbReference>
<sequence>MDAYRDHTVVTNGGGAVIVASAAEDRTGALAAGITQAARLLGDLSCLLAWGSGNAQRLSGESVAISGAVEELARTTDNIASAATSTYDQSTDAARIVSQTVGQAAQAASAIGDIASAFSDIQSRIGQLTQAIRAIGEMARDIDTISKQTKLLSLNATIEAARAGAAGLGFGVVASEVKALSEQTARTTANISAKLAELNQVLAAVSQAVADGGGRVESGTRAFNEVSRNMDQVSERVGGATERIESISHALGEQKTATNSIAASLAEVARLATQNKADGDSSGALLAKAQAAAMTVLDGLDVDGDHAYTPMTFAAELANWRGALAQCLVGARADRAYDDPPFGAERLLPPIVREAVAPHLTAIRAAARELGRKLQAGDIEGAIKAYTTADGHLTEVTTRLAG</sequence>
<evidence type="ECO:0000256" key="1">
    <source>
        <dbReference type="ARBA" id="ARBA00023224"/>
    </source>
</evidence>
<dbReference type="Gene3D" id="1.10.287.950">
    <property type="entry name" value="Methyl-accepting chemotaxis protein"/>
    <property type="match status" value="1"/>
</dbReference>
<comment type="caution">
    <text evidence="4">The sequence shown here is derived from an EMBL/GenBank/DDBJ whole genome shotgun (WGS) entry which is preliminary data.</text>
</comment>
<dbReference type="RefSeq" id="WP_237346554.1">
    <property type="nucleotide sequence ID" value="NZ_JABWGX010000020.1"/>
</dbReference>
<feature type="domain" description="Methyl-accepting transducer" evidence="3">
    <location>
        <begin position="66"/>
        <end position="269"/>
    </location>
</feature>
<keyword evidence="5" id="KW-1185">Reference proteome</keyword>
<organism evidence="4 5">
    <name type="scientific">Xanthobacter agilis</name>
    <dbReference type="NCBI Taxonomy" id="47492"/>
    <lineage>
        <taxon>Bacteria</taxon>
        <taxon>Pseudomonadati</taxon>
        <taxon>Pseudomonadota</taxon>
        <taxon>Alphaproteobacteria</taxon>
        <taxon>Hyphomicrobiales</taxon>
        <taxon>Xanthobacteraceae</taxon>
        <taxon>Xanthobacter</taxon>
    </lineage>
</organism>
<dbReference type="SUPFAM" id="SSF58104">
    <property type="entry name" value="Methyl-accepting chemotaxis protein (MCP) signaling domain"/>
    <property type="match status" value="1"/>
</dbReference>
<dbReference type="PANTHER" id="PTHR32089:SF112">
    <property type="entry name" value="LYSOZYME-LIKE PROTEIN-RELATED"/>
    <property type="match status" value="1"/>
</dbReference>